<dbReference type="InterPro" id="IPR007182">
    <property type="entry name" value="MnhB"/>
</dbReference>
<feature type="domain" description="Na+/H+ antiporter MnhB subunit-related protein" evidence="8">
    <location>
        <begin position="10"/>
        <end position="54"/>
    </location>
</feature>
<proteinExistence type="inferred from homology"/>
<keyword evidence="5 7" id="KW-1133">Transmembrane helix</keyword>
<evidence type="ECO:0000313" key="9">
    <source>
        <dbReference type="EMBL" id="MDV2888488.1"/>
    </source>
</evidence>
<comment type="caution">
    <text evidence="9">The sequence shown here is derived from an EMBL/GenBank/DDBJ whole genome shotgun (WGS) entry which is preliminary data.</text>
</comment>
<feature type="non-terminal residue" evidence="9">
    <location>
        <position position="54"/>
    </location>
</feature>
<dbReference type="GO" id="GO:0005886">
    <property type="term" value="C:plasma membrane"/>
    <property type="evidence" value="ECO:0007669"/>
    <property type="project" value="UniProtKB-SubCell"/>
</dbReference>
<evidence type="ECO:0000256" key="6">
    <source>
        <dbReference type="ARBA" id="ARBA00023136"/>
    </source>
</evidence>
<protein>
    <submittedName>
        <fullName evidence="9">MnhB domain-containing protein</fullName>
    </submittedName>
</protein>
<dbReference type="RefSeq" id="WP_323468382.1">
    <property type="nucleotide sequence ID" value="NZ_JAWJAY010001540.1"/>
</dbReference>
<keyword evidence="3" id="KW-1003">Cell membrane</keyword>
<keyword evidence="4 7" id="KW-0812">Transmembrane</keyword>
<sequence>MEKGKPNDVILRTVTKAAIIIIFTFSIYLFFGGHHNPGGGFVGGLSIAAGFILL</sequence>
<evidence type="ECO:0000256" key="1">
    <source>
        <dbReference type="ARBA" id="ARBA00004651"/>
    </source>
</evidence>
<dbReference type="PANTHER" id="PTHR33932">
    <property type="entry name" value="NA(+)/H(+) ANTIPORTER SUBUNIT B"/>
    <property type="match status" value="1"/>
</dbReference>
<evidence type="ECO:0000259" key="8">
    <source>
        <dbReference type="Pfam" id="PF04039"/>
    </source>
</evidence>
<feature type="transmembrane region" description="Helical" evidence="7">
    <location>
        <begin position="9"/>
        <end position="31"/>
    </location>
</feature>
<evidence type="ECO:0000256" key="3">
    <source>
        <dbReference type="ARBA" id="ARBA00022475"/>
    </source>
</evidence>
<dbReference type="Proteomes" id="UP001285636">
    <property type="component" value="Unassembled WGS sequence"/>
</dbReference>
<comment type="similarity">
    <text evidence="2">Belongs to the CPA3 antiporters (TC 2.A.63) subunit B family.</text>
</comment>
<evidence type="ECO:0000256" key="2">
    <source>
        <dbReference type="ARBA" id="ARBA00009425"/>
    </source>
</evidence>
<evidence type="ECO:0000313" key="10">
    <source>
        <dbReference type="Proteomes" id="UP001285636"/>
    </source>
</evidence>
<evidence type="ECO:0000256" key="7">
    <source>
        <dbReference type="SAM" id="Phobius"/>
    </source>
</evidence>
<reference evidence="9" key="1">
    <citation type="submission" date="2023-10" db="EMBL/GenBank/DDBJ databases">
        <title>Screening of Alkalihalophilus pseudofirmusBZ-TG-HK211 and Its Alleviation of Salt Stress on Rapeseed Growth.</title>
        <authorList>
            <person name="Zhao B."/>
            <person name="Guo T."/>
        </authorList>
    </citation>
    <scope>NUCLEOTIDE SEQUENCE</scope>
    <source>
        <strain evidence="9">BZ-TG-HK211</strain>
    </source>
</reference>
<gene>
    <name evidence="9" type="ORF">RYX45_25335</name>
</gene>
<dbReference type="Pfam" id="PF04039">
    <property type="entry name" value="MnhB"/>
    <property type="match status" value="1"/>
</dbReference>
<dbReference type="EMBL" id="JAWJAY010001540">
    <property type="protein sequence ID" value="MDV2888488.1"/>
    <property type="molecule type" value="Genomic_DNA"/>
</dbReference>
<evidence type="ECO:0000256" key="5">
    <source>
        <dbReference type="ARBA" id="ARBA00022989"/>
    </source>
</evidence>
<evidence type="ECO:0000256" key="4">
    <source>
        <dbReference type="ARBA" id="ARBA00022692"/>
    </source>
</evidence>
<comment type="subcellular location">
    <subcellularLocation>
        <location evidence="1">Cell membrane</location>
        <topology evidence="1">Multi-pass membrane protein</topology>
    </subcellularLocation>
</comment>
<dbReference type="InterPro" id="IPR050622">
    <property type="entry name" value="CPA3_antiporter_subunitB"/>
</dbReference>
<dbReference type="PANTHER" id="PTHR33932:SF4">
    <property type="entry name" value="NA(+)_H(+) ANTIPORTER SUBUNIT B"/>
    <property type="match status" value="1"/>
</dbReference>
<name>A0AAJ2NU40_ALKPS</name>
<accession>A0AAJ2NU40</accession>
<keyword evidence="6 7" id="KW-0472">Membrane</keyword>
<organism evidence="9 10">
    <name type="scientific">Alkalihalophilus pseudofirmus</name>
    <name type="common">Bacillus pseudofirmus</name>
    <dbReference type="NCBI Taxonomy" id="79885"/>
    <lineage>
        <taxon>Bacteria</taxon>
        <taxon>Bacillati</taxon>
        <taxon>Bacillota</taxon>
        <taxon>Bacilli</taxon>
        <taxon>Bacillales</taxon>
        <taxon>Bacillaceae</taxon>
        <taxon>Alkalihalophilus</taxon>
    </lineage>
</organism>
<dbReference type="AlphaFoldDB" id="A0AAJ2NU40"/>